<dbReference type="SUPFAM" id="SSF46689">
    <property type="entry name" value="Homeodomain-like"/>
    <property type="match status" value="2"/>
</dbReference>
<dbReference type="InterPro" id="IPR009594">
    <property type="entry name" value="Tscrpt_reg_HTH_AraC_N"/>
</dbReference>
<dbReference type="RefSeq" id="WP_183440088.1">
    <property type="nucleotide sequence ID" value="NZ_JACHXD010000003.1"/>
</dbReference>
<keyword evidence="4" id="KW-0238">DNA-binding</keyword>
<dbReference type="InterPro" id="IPR009057">
    <property type="entry name" value="Homeodomain-like_sf"/>
</dbReference>
<organism evidence="4 5">
    <name type="scientific">Pseudoduganella violacea</name>
    <dbReference type="NCBI Taxonomy" id="1715466"/>
    <lineage>
        <taxon>Bacteria</taxon>
        <taxon>Pseudomonadati</taxon>
        <taxon>Pseudomonadota</taxon>
        <taxon>Betaproteobacteria</taxon>
        <taxon>Burkholderiales</taxon>
        <taxon>Oxalobacteraceae</taxon>
        <taxon>Telluria group</taxon>
        <taxon>Pseudoduganella</taxon>
    </lineage>
</organism>
<dbReference type="InterPro" id="IPR018060">
    <property type="entry name" value="HTH_AraC"/>
</dbReference>
<dbReference type="AlphaFoldDB" id="A0A7W5B7T1"/>
<reference evidence="4 5" key="1">
    <citation type="submission" date="2020-08" db="EMBL/GenBank/DDBJ databases">
        <title>Genomic Encyclopedia of Type Strains, Phase III (KMG-III): the genomes of soil and plant-associated and newly described type strains.</title>
        <authorList>
            <person name="Whitman W."/>
        </authorList>
    </citation>
    <scope>NUCLEOTIDE SEQUENCE [LARGE SCALE GENOMIC DNA]</scope>
    <source>
        <strain evidence="4 5">CECT 8897</strain>
    </source>
</reference>
<dbReference type="EMBL" id="JACHXD010000003">
    <property type="protein sequence ID" value="MBB3118127.1"/>
    <property type="molecule type" value="Genomic_DNA"/>
</dbReference>
<name>A0A7W5B7T1_9BURK</name>
<dbReference type="Pfam" id="PF12833">
    <property type="entry name" value="HTH_18"/>
    <property type="match status" value="1"/>
</dbReference>
<keyword evidence="2" id="KW-0804">Transcription</keyword>
<keyword evidence="5" id="KW-1185">Reference proteome</keyword>
<evidence type="ECO:0000313" key="5">
    <source>
        <dbReference type="Proteomes" id="UP000541535"/>
    </source>
</evidence>
<dbReference type="PANTHER" id="PTHR43436">
    <property type="entry name" value="ARAC-FAMILY TRANSCRIPTIONAL REGULATOR"/>
    <property type="match status" value="1"/>
</dbReference>
<dbReference type="PANTHER" id="PTHR43436:SF2">
    <property type="entry name" value="ARAC_XYLS FAMILY TRANSCRIPTIONAL REGULATOR"/>
    <property type="match status" value="1"/>
</dbReference>
<dbReference type="GO" id="GO:0003700">
    <property type="term" value="F:DNA-binding transcription factor activity"/>
    <property type="evidence" value="ECO:0007669"/>
    <property type="project" value="InterPro"/>
</dbReference>
<gene>
    <name evidence="4" type="ORF">FHS03_001158</name>
</gene>
<evidence type="ECO:0000256" key="2">
    <source>
        <dbReference type="ARBA" id="ARBA00023163"/>
    </source>
</evidence>
<keyword evidence="1" id="KW-0805">Transcription regulation</keyword>
<comment type="caution">
    <text evidence="4">The sequence shown here is derived from an EMBL/GenBank/DDBJ whole genome shotgun (WGS) entry which is preliminary data.</text>
</comment>
<accession>A0A7W5B7T1</accession>
<proteinExistence type="predicted"/>
<sequence>MSASPDPNLARQVRMAQLIDRLAPDEGYTLCTLPGLRFMRANRSVARTPVLYEPSIVVVCSGRKRGYMGGRVYHYNAQQFLVLSVPLPFEGETDASEAEPMLAMSIPIDLQVAAEIAMELDNAGVRIAEAPLGIMSSPLDERFGNTLLRLLEALLSPVEARLLGPGILREILYCVMTGSQGGALRAALAHRSQFGKISKALLRIHRDYAGPIDVATLAQEAGMSLAAFHAGFKAVTLTSPIQYLKTTRLHKARLLMAQSGLNAATASSRVGYESSSQFSREFKRYFGRTPLEEARQMRGLLTQAPGAAESPFVSAQ</sequence>
<dbReference type="PROSITE" id="PS01124">
    <property type="entry name" value="HTH_ARAC_FAMILY_2"/>
    <property type="match status" value="1"/>
</dbReference>
<dbReference type="SMART" id="SM00342">
    <property type="entry name" value="HTH_ARAC"/>
    <property type="match status" value="1"/>
</dbReference>
<evidence type="ECO:0000256" key="1">
    <source>
        <dbReference type="ARBA" id="ARBA00023015"/>
    </source>
</evidence>
<dbReference type="Pfam" id="PF06719">
    <property type="entry name" value="AraC_N"/>
    <property type="match status" value="1"/>
</dbReference>
<dbReference type="Proteomes" id="UP000541535">
    <property type="component" value="Unassembled WGS sequence"/>
</dbReference>
<protein>
    <submittedName>
        <fullName evidence="4">AraC-like DNA-binding protein</fullName>
    </submittedName>
</protein>
<evidence type="ECO:0000313" key="4">
    <source>
        <dbReference type="EMBL" id="MBB3118127.1"/>
    </source>
</evidence>
<dbReference type="GO" id="GO:0043565">
    <property type="term" value="F:sequence-specific DNA binding"/>
    <property type="evidence" value="ECO:0007669"/>
    <property type="project" value="InterPro"/>
</dbReference>
<evidence type="ECO:0000259" key="3">
    <source>
        <dbReference type="PROSITE" id="PS01124"/>
    </source>
</evidence>
<feature type="domain" description="HTH araC/xylS-type" evidence="3">
    <location>
        <begin position="198"/>
        <end position="296"/>
    </location>
</feature>
<dbReference type="Gene3D" id="1.10.10.60">
    <property type="entry name" value="Homeodomain-like"/>
    <property type="match status" value="1"/>
</dbReference>